<evidence type="ECO:0000313" key="2">
    <source>
        <dbReference type="Proteomes" id="UP001183388"/>
    </source>
</evidence>
<organism evidence="1 2">
    <name type="scientific">Streptomyces boetiae</name>
    <dbReference type="NCBI Taxonomy" id="3075541"/>
    <lineage>
        <taxon>Bacteria</taxon>
        <taxon>Bacillati</taxon>
        <taxon>Actinomycetota</taxon>
        <taxon>Actinomycetes</taxon>
        <taxon>Kitasatosporales</taxon>
        <taxon>Streptomycetaceae</taxon>
        <taxon>Streptomyces</taxon>
    </lineage>
</organism>
<dbReference type="RefSeq" id="WP_311632546.1">
    <property type="nucleotide sequence ID" value="NZ_JAVREN010000041.1"/>
</dbReference>
<dbReference type="InterPro" id="IPR028082">
    <property type="entry name" value="Peripla_BP_I"/>
</dbReference>
<reference evidence="2" key="1">
    <citation type="submission" date="2023-07" db="EMBL/GenBank/DDBJ databases">
        <title>30 novel species of actinomycetes from the DSMZ collection.</title>
        <authorList>
            <person name="Nouioui I."/>
        </authorList>
    </citation>
    <scope>NUCLEOTIDE SEQUENCE [LARGE SCALE GENOMIC DNA]</scope>
    <source>
        <strain evidence="2">DSM 44917</strain>
    </source>
</reference>
<gene>
    <name evidence="1" type="ORF">RM780_21845</name>
</gene>
<evidence type="ECO:0000313" key="1">
    <source>
        <dbReference type="EMBL" id="MDT0309580.1"/>
    </source>
</evidence>
<comment type="caution">
    <text evidence="1">The sequence shown here is derived from an EMBL/GenBank/DDBJ whole genome shotgun (WGS) entry which is preliminary data.</text>
</comment>
<dbReference type="SUPFAM" id="SSF53822">
    <property type="entry name" value="Periplasmic binding protein-like I"/>
    <property type="match status" value="1"/>
</dbReference>
<dbReference type="Proteomes" id="UP001183388">
    <property type="component" value="Unassembled WGS sequence"/>
</dbReference>
<dbReference type="EMBL" id="JAVREN010000041">
    <property type="protein sequence ID" value="MDT0309580.1"/>
    <property type="molecule type" value="Genomic_DNA"/>
</dbReference>
<proteinExistence type="predicted"/>
<keyword evidence="2" id="KW-1185">Reference proteome</keyword>
<protein>
    <recommendedName>
        <fullName evidence="3">Receptor ligand binding region domain-containing protein</fullName>
    </recommendedName>
</protein>
<evidence type="ECO:0008006" key="3">
    <source>
        <dbReference type="Google" id="ProtNLM"/>
    </source>
</evidence>
<sequence>MRGFLRNRPPRVRALAAGLALAVVAGGGYVTYTVLADDSCAPGVTERGGECVGVTDGSHTFRQDYLGDLFAHIEAENRDVEDSALPHVTIAFVLPFTDPDPVQQSHVLNQAQGAYLAQYRANHRENGATPLIRLVLANPGYRSAHWEPMVDQLAAMAESSEDNLRAVTGFDVSIPENEAALRELTAEHGIPVVTGPVTADDIGNSAEEPDAFPGMAKVTADSEDQAEALIDYYGGIDPATTLLVADQREDDNYVVALREVFRAHTRGAPRTEEPFTSPDDYNEEGNLANVFNRMVNNICDAEDINTLYFAGRPVQLRQFINELGRRGCHDQDYRLITISAGSTLATDEDLEAEALSRGIEFVYTAHGHPAEWAGEEAPLTGGSQEDVDDFLALVEEAGLSGRADLADGRTMIMHDSVFTAVTGIRNAAVDDVSIPVLSDIAEGWPLLRGEDNRVRGATGWICLDNYGRAYNKPLAVVRLLPGEGPNGTEVSFQGVAWPEGDPPPADCAVANER</sequence>
<dbReference type="Gene3D" id="3.40.50.2300">
    <property type="match status" value="1"/>
</dbReference>
<name>A0ABU2LDD6_9ACTN</name>
<accession>A0ABU2LDD6</accession>